<dbReference type="PANTHER" id="PTHR35006">
    <property type="entry name" value="GLYOXALASE FAMILY PROTEIN (AFU_ORTHOLOGUE AFUA_5G14830)"/>
    <property type="match status" value="1"/>
</dbReference>
<dbReference type="SUPFAM" id="SSF54593">
    <property type="entry name" value="Glyoxalase/Bleomycin resistance protein/Dihydroxybiphenyl dioxygenase"/>
    <property type="match status" value="1"/>
</dbReference>
<dbReference type="Proteomes" id="UP000542720">
    <property type="component" value="Unassembled WGS sequence"/>
</dbReference>
<protein>
    <submittedName>
        <fullName evidence="1">VOC family protein</fullName>
    </submittedName>
</protein>
<organism evidence="1 2">
    <name type="scientific">Aquipseudomonas ullengensis</name>
    <dbReference type="NCBI Taxonomy" id="2759166"/>
    <lineage>
        <taxon>Bacteria</taxon>
        <taxon>Pseudomonadati</taxon>
        <taxon>Pseudomonadota</taxon>
        <taxon>Gammaproteobacteria</taxon>
        <taxon>Pseudomonadales</taxon>
        <taxon>Pseudomonadaceae</taxon>
        <taxon>Aquipseudomonas</taxon>
    </lineage>
</organism>
<dbReference type="EMBL" id="JACJUD010000007">
    <property type="protein sequence ID" value="MBB2497265.1"/>
    <property type="molecule type" value="Genomic_DNA"/>
</dbReference>
<reference evidence="1 2" key="1">
    <citation type="submission" date="2020-08" db="EMBL/GenBank/DDBJ databases">
        <authorList>
            <person name="Kim C.M."/>
        </authorList>
    </citation>
    <scope>NUCLEOTIDE SEQUENCE [LARGE SCALE GENOMIC DNA]</scope>
    <source>
        <strain evidence="1 2">UL070</strain>
    </source>
</reference>
<keyword evidence="2" id="KW-1185">Reference proteome</keyword>
<evidence type="ECO:0000313" key="2">
    <source>
        <dbReference type="Proteomes" id="UP000542720"/>
    </source>
</evidence>
<dbReference type="AlphaFoldDB" id="A0A7W4QC82"/>
<dbReference type="PANTHER" id="PTHR35006:SF1">
    <property type="entry name" value="BLL2941 PROTEIN"/>
    <property type="match status" value="1"/>
</dbReference>
<sequence length="140" mass="15519">MYSHVFFGATDFERALVFYNSLMSCLDLETRFCDRNRPWAGWHSAGGTQPLFLIGKPYNEKPHSCGNGSMVAFQAKNRAIVDVAHKTALINGGICEGKPGLRPEYHENYYGAYFRDPDGNKICIACHAPEGEVNALASNL</sequence>
<name>A0A7W4QC82_9GAMM</name>
<dbReference type="Gene3D" id="3.10.180.10">
    <property type="entry name" value="2,3-Dihydroxybiphenyl 1,2-Dioxygenase, domain 1"/>
    <property type="match status" value="1"/>
</dbReference>
<dbReference type="CDD" id="cd07262">
    <property type="entry name" value="VOC_like"/>
    <property type="match status" value="1"/>
</dbReference>
<proteinExistence type="predicted"/>
<comment type="caution">
    <text evidence="1">The sequence shown here is derived from an EMBL/GenBank/DDBJ whole genome shotgun (WGS) entry which is preliminary data.</text>
</comment>
<gene>
    <name evidence="1" type="ORF">H3H51_19755</name>
</gene>
<dbReference type="InterPro" id="IPR029068">
    <property type="entry name" value="Glyas_Bleomycin-R_OHBP_Dase"/>
</dbReference>
<evidence type="ECO:0000313" key="1">
    <source>
        <dbReference type="EMBL" id="MBB2497265.1"/>
    </source>
</evidence>
<accession>A0A7W4QC82</accession>
<dbReference type="RefSeq" id="WP_183090785.1">
    <property type="nucleotide sequence ID" value="NZ_JACJUD010000007.1"/>
</dbReference>